<dbReference type="EMBL" id="LR031873">
    <property type="protein sequence ID" value="VDD15536.1"/>
    <property type="molecule type" value="Genomic_DNA"/>
</dbReference>
<gene>
    <name evidence="2" type="ORF">BOLC4T28209H</name>
</gene>
<proteinExistence type="predicted"/>
<sequence>MVRSMKECGSPIADGRHQELLRGDPKLPEPLEQIR</sequence>
<evidence type="ECO:0000256" key="1">
    <source>
        <dbReference type="SAM" id="MobiDB-lite"/>
    </source>
</evidence>
<feature type="region of interest" description="Disordered" evidence="1">
    <location>
        <begin position="1"/>
        <end position="35"/>
    </location>
</feature>
<reference evidence="2" key="1">
    <citation type="submission" date="2018-11" db="EMBL/GenBank/DDBJ databases">
        <authorList>
            <consortium name="Genoscope - CEA"/>
            <person name="William W."/>
        </authorList>
    </citation>
    <scope>NUCLEOTIDE SEQUENCE</scope>
</reference>
<name>A0A3P6CJ35_BRAOL</name>
<feature type="compositionally biased region" description="Basic and acidic residues" evidence="1">
    <location>
        <begin position="14"/>
        <end position="35"/>
    </location>
</feature>
<dbReference type="AlphaFoldDB" id="A0A3P6CJ35"/>
<evidence type="ECO:0000313" key="2">
    <source>
        <dbReference type="EMBL" id="VDD15536.1"/>
    </source>
</evidence>
<accession>A0A3P6CJ35</accession>
<protein>
    <submittedName>
        <fullName evidence="2">Uncharacterized protein</fullName>
    </submittedName>
</protein>
<organism evidence="2">
    <name type="scientific">Brassica oleracea</name>
    <name type="common">Wild cabbage</name>
    <dbReference type="NCBI Taxonomy" id="3712"/>
    <lineage>
        <taxon>Eukaryota</taxon>
        <taxon>Viridiplantae</taxon>
        <taxon>Streptophyta</taxon>
        <taxon>Embryophyta</taxon>
        <taxon>Tracheophyta</taxon>
        <taxon>Spermatophyta</taxon>
        <taxon>Magnoliopsida</taxon>
        <taxon>eudicotyledons</taxon>
        <taxon>Gunneridae</taxon>
        <taxon>Pentapetalae</taxon>
        <taxon>rosids</taxon>
        <taxon>malvids</taxon>
        <taxon>Brassicales</taxon>
        <taxon>Brassicaceae</taxon>
        <taxon>Brassiceae</taxon>
        <taxon>Brassica</taxon>
    </lineage>
</organism>